<reference evidence="1" key="1">
    <citation type="journal article" date="2014" name="Front. Microbiol.">
        <title>High frequency of phylogenetically diverse reductive dehalogenase-homologous genes in deep subseafloor sedimentary metagenomes.</title>
        <authorList>
            <person name="Kawai M."/>
            <person name="Futagami T."/>
            <person name="Toyoda A."/>
            <person name="Takaki Y."/>
            <person name="Nishi S."/>
            <person name="Hori S."/>
            <person name="Arai W."/>
            <person name="Tsubouchi T."/>
            <person name="Morono Y."/>
            <person name="Uchiyama I."/>
            <person name="Ito T."/>
            <person name="Fujiyama A."/>
            <person name="Inagaki F."/>
            <person name="Takami H."/>
        </authorList>
    </citation>
    <scope>NUCLEOTIDE SEQUENCE</scope>
    <source>
        <strain evidence="1">Expedition CK06-06</strain>
    </source>
</reference>
<comment type="caution">
    <text evidence="1">The sequence shown here is derived from an EMBL/GenBank/DDBJ whole genome shotgun (WGS) entry which is preliminary data.</text>
</comment>
<dbReference type="EMBL" id="BART01007948">
    <property type="protein sequence ID" value="GAG66211.1"/>
    <property type="molecule type" value="Genomic_DNA"/>
</dbReference>
<accession>X1B2H4</accession>
<sequence>MSKQKVIRIDCPNVSVLVNGEEVAKPGVRHIILDLMVGEIPHRREEGIIGYWKYPKNGEWK</sequence>
<dbReference type="AlphaFoldDB" id="X1B2H4"/>
<name>X1B2H4_9ZZZZ</name>
<gene>
    <name evidence="1" type="ORF">S01H4_17974</name>
</gene>
<evidence type="ECO:0000313" key="1">
    <source>
        <dbReference type="EMBL" id="GAG66211.1"/>
    </source>
</evidence>
<organism evidence="1">
    <name type="scientific">marine sediment metagenome</name>
    <dbReference type="NCBI Taxonomy" id="412755"/>
    <lineage>
        <taxon>unclassified sequences</taxon>
        <taxon>metagenomes</taxon>
        <taxon>ecological metagenomes</taxon>
    </lineage>
</organism>
<protein>
    <submittedName>
        <fullName evidence="1">Uncharacterized protein</fullName>
    </submittedName>
</protein>
<proteinExistence type="predicted"/>